<dbReference type="AlphaFoldDB" id="A0ABD2N912"/>
<accession>A0ABD2N912</accession>
<feature type="region of interest" description="Disordered" evidence="1">
    <location>
        <begin position="94"/>
        <end position="119"/>
    </location>
</feature>
<proteinExistence type="predicted"/>
<reference evidence="2 3" key="1">
    <citation type="journal article" date="2021" name="BMC Biol.">
        <title>Horizontally acquired antibacterial genes associated with adaptive radiation of ladybird beetles.</title>
        <authorList>
            <person name="Li H.S."/>
            <person name="Tang X.F."/>
            <person name="Huang Y.H."/>
            <person name="Xu Z.Y."/>
            <person name="Chen M.L."/>
            <person name="Du X.Y."/>
            <person name="Qiu B.Y."/>
            <person name="Chen P.T."/>
            <person name="Zhang W."/>
            <person name="Slipinski A."/>
            <person name="Escalona H.E."/>
            <person name="Waterhouse R.M."/>
            <person name="Zwick A."/>
            <person name="Pang H."/>
        </authorList>
    </citation>
    <scope>NUCLEOTIDE SEQUENCE [LARGE SCALE GENOMIC DNA]</scope>
    <source>
        <strain evidence="2">SYSU2018</strain>
    </source>
</reference>
<evidence type="ECO:0000313" key="2">
    <source>
        <dbReference type="EMBL" id="KAL3274706.1"/>
    </source>
</evidence>
<organism evidence="2 3">
    <name type="scientific">Cryptolaemus montrouzieri</name>
    <dbReference type="NCBI Taxonomy" id="559131"/>
    <lineage>
        <taxon>Eukaryota</taxon>
        <taxon>Metazoa</taxon>
        <taxon>Ecdysozoa</taxon>
        <taxon>Arthropoda</taxon>
        <taxon>Hexapoda</taxon>
        <taxon>Insecta</taxon>
        <taxon>Pterygota</taxon>
        <taxon>Neoptera</taxon>
        <taxon>Endopterygota</taxon>
        <taxon>Coleoptera</taxon>
        <taxon>Polyphaga</taxon>
        <taxon>Cucujiformia</taxon>
        <taxon>Coccinelloidea</taxon>
        <taxon>Coccinellidae</taxon>
        <taxon>Scymninae</taxon>
        <taxon>Scymnini</taxon>
        <taxon>Cryptolaemus</taxon>
    </lineage>
</organism>
<evidence type="ECO:0000313" key="3">
    <source>
        <dbReference type="Proteomes" id="UP001516400"/>
    </source>
</evidence>
<comment type="caution">
    <text evidence="2">The sequence shown here is derived from an EMBL/GenBank/DDBJ whole genome shotgun (WGS) entry which is preliminary data.</text>
</comment>
<dbReference type="SUPFAM" id="SSF56112">
    <property type="entry name" value="Protein kinase-like (PK-like)"/>
    <property type="match status" value="1"/>
</dbReference>
<protein>
    <submittedName>
        <fullName evidence="2">Uncharacterized protein</fullName>
    </submittedName>
</protein>
<dbReference type="InterPro" id="IPR011009">
    <property type="entry name" value="Kinase-like_dom_sf"/>
</dbReference>
<name>A0ABD2N912_9CUCU</name>
<gene>
    <name evidence="2" type="ORF">HHI36_016083</name>
</gene>
<dbReference type="EMBL" id="JABFTP020000062">
    <property type="protein sequence ID" value="KAL3274706.1"/>
    <property type="molecule type" value="Genomic_DNA"/>
</dbReference>
<dbReference type="Gene3D" id="1.10.510.10">
    <property type="entry name" value="Transferase(Phosphotransferase) domain 1"/>
    <property type="match status" value="1"/>
</dbReference>
<dbReference type="Proteomes" id="UP001516400">
    <property type="component" value="Unassembled WGS sequence"/>
</dbReference>
<sequence>MHQHYFAETLNKESVVGKSEFEALARLPKTIIIFHFIDKKNPRLSAPSRDLLERLLEKDPTKRLRSLRSLTTIAFFKDYQIEKVKEKTVSPKALLQNHYPNGPRNRIEEDEFEDFDSTN</sequence>
<feature type="compositionally biased region" description="Acidic residues" evidence="1">
    <location>
        <begin position="108"/>
        <end position="119"/>
    </location>
</feature>
<evidence type="ECO:0000256" key="1">
    <source>
        <dbReference type="SAM" id="MobiDB-lite"/>
    </source>
</evidence>
<keyword evidence="3" id="KW-1185">Reference proteome</keyword>